<dbReference type="Proteomes" id="UP000830395">
    <property type="component" value="Chromosome 8"/>
</dbReference>
<reference evidence="1" key="1">
    <citation type="submission" date="2020-02" db="EMBL/GenBank/DDBJ databases">
        <title>Genome sequencing of the panga catfish, Pangasius djambal.</title>
        <authorList>
            <person name="Wen M."/>
            <person name="Zahm M."/>
            <person name="Roques C."/>
            <person name="Cabau C."/>
            <person name="Klopp C."/>
            <person name="Donnadieu C."/>
            <person name="Jouanno E."/>
            <person name="Avarre J.-C."/>
            <person name="Campet M."/>
            <person name="Ha T."/>
            <person name="Dugue R."/>
            <person name="Lampietro C."/>
            <person name="Louis A."/>
            <person name="Herpin A."/>
            <person name="Echchiki A."/>
            <person name="Berthelot C."/>
            <person name="Parey E."/>
            <person name="Roest-Crollius H."/>
            <person name="Braasch I."/>
            <person name="Postlethwait J.H."/>
            <person name="Bobe J."/>
            <person name="Montfort J."/>
            <person name="Bouchez O."/>
            <person name="Begum T."/>
            <person name="Schartl M."/>
            <person name="Gustiano R."/>
            <person name="Guiguen Y."/>
        </authorList>
    </citation>
    <scope>NUCLEOTIDE SEQUENCE</scope>
    <source>
        <strain evidence="1">Pdj_M5554</strain>
    </source>
</reference>
<dbReference type="EMBL" id="CM040982">
    <property type="protein sequence ID" value="MCJ8734842.1"/>
    <property type="molecule type" value="Genomic_DNA"/>
</dbReference>
<accession>A0ACC5YHK1</accession>
<sequence length="207" mass="23359">MKNCTLCRIMAIYLAIYTALCYASGEITITIHTEYNTTAILPCPALSNSKHYTSISWYKNFSSKEGIIRKSVKHSKPQLYKSYENRTDVSITEEGSLVLKKVNFSQAGPYKCYLAGKVGHRNNESFVMLNVTESVPKTTPTLDVTTKVGLNSTQNSSVLHLVPPVDVKPFSVLVGFFSLSLSKVLFCFMCVWGMAKFKEHQRRKLWH</sequence>
<comment type="caution">
    <text evidence="1">The sequence shown here is derived from an EMBL/GenBank/DDBJ whole genome shotgun (WGS) entry which is preliminary data.</text>
</comment>
<proteinExistence type="predicted"/>
<organism evidence="1 2">
    <name type="scientific">Pangasius djambal</name>
    <dbReference type="NCBI Taxonomy" id="1691987"/>
    <lineage>
        <taxon>Eukaryota</taxon>
        <taxon>Metazoa</taxon>
        <taxon>Chordata</taxon>
        <taxon>Craniata</taxon>
        <taxon>Vertebrata</taxon>
        <taxon>Euteleostomi</taxon>
        <taxon>Actinopterygii</taxon>
        <taxon>Neopterygii</taxon>
        <taxon>Teleostei</taxon>
        <taxon>Ostariophysi</taxon>
        <taxon>Siluriformes</taxon>
        <taxon>Pangasiidae</taxon>
        <taxon>Pangasius</taxon>
    </lineage>
</organism>
<protein>
    <submittedName>
        <fullName evidence="1">Uncharacterized protein</fullName>
    </submittedName>
</protein>
<keyword evidence="2" id="KW-1185">Reference proteome</keyword>
<evidence type="ECO:0000313" key="2">
    <source>
        <dbReference type="Proteomes" id="UP000830395"/>
    </source>
</evidence>
<evidence type="ECO:0000313" key="1">
    <source>
        <dbReference type="EMBL" id="MCJ8734842.1"/>
    </source>
</evidence>
<name>A0ACC5YHK1_9TELE</name>
<gene>
    <name evidence="1" type="ORF">PDJAM_G00239900</name>
</gene>